<dbReference type="RefSeq" id="WP_091308875.1">
    <property type="nucleotide sequence ID" value="NZ_FNSO01000004.1"/>
</dbReference>
<feature type="domain" description="SnoaL-like" evidence="1">
    <location>
        <begin position="18"/>
        <end position="100"/>
    </location>
</feature>
<sequence>MSEAAKNRMIVLACLENLFVHKDFDTAKAALHPDFVTHSPGLPSGREAFTDAVKNSPLAGATAVIRHVVAEDDLVVAHLHVAGMAVVDILRVEDGLLVEHWDVKQPISG</sequence>
<dbReference type="Gene3D" id="3.10.450.50">
    <property type="match status" value="1"/>
</dbReference>
<protein>
    <submittedName>
        <fullName evidence="2">Predicted SnoaL-like aldol condensation-catalyzing enzyme</fullName>
    </submittedName>
</protein>
<evidence type="ECO:0000259" key="1">
    <source>
        <dbReference type="Pfam" id="PF12680"/>
    </source>
</evidence>
<dbReference type="STRING" id="208445.SAMN04489727_3717"/>
<dbReference type="OrthoDB" id="129343at2"/>
<name>A0A1H4SFI1_9PSEU</name>
<dbReference type="EMBL" id="FNSO01000004">
    <property type="protein sequence ID" value="SEC42899.1"/>
    <property type="molecule type" value="Genomic_DNA"/>
</dbReference>
<dbReference type="InterPro" id="IPR032710">
    <property type="entry name" value="NTF2-like_dom_sf"/>
</dbReference>
<accession>A0A1H4SFI1</accession>
<dbReference type="SUPFAM" id="SSF54427">
    <property type="entry name" value="NTF2-like"/>
    <property type="match status" value="1"/>
</dbReference>
<dbReference type="AlphaFoldDB" id="A0A1H4SFI1"/>
<dbReference type="InterPro" id="IPR037401">
    <property type="entry name" value="SnoaL-like"/>
</dbReference>
<dbReference type="Proteomes" id="UP000199622">
    <property type="component" value="Unassembled WGS sequence"/>
</dbReference>
<gene>
    <name evidence="2" type="ORF">SAMN04489727_3717</name>
</gene>
<reference evidence="3" key="1">
    <citation type="submission" date="2016-10" db="EMBL/GenBank/DDBJ databases">
        <authorList>
            <person name="Varghese N."/>
            <person name="Submissions S."/>
        </authorList>
    </citation>
    <scope>NUCLEOTIDE SEQUENCE [LARGE SCALE GENOMIC DNA]</scope>
    <source>
        <strain evidence="3">DSM 44544</strain>
    </source>
</reference>
<keyword evidence="3" id="KW-1185">Reference proteome</keyword>
<evidence type="ECO:0000313" key="3">
    <source>
        <dbReference type="Proteomes" id="UP000199622"/>
    </source>
</evidence>
<proteinExistence type="predicted"/>
<evidence type="ECO:0000313" key="2">
    <source>
        <dbReference type="EMBL" id="SEC42899.1"/>
    </source>
</evidence>
<organism evidence="2 3">
    <name type="scientific">Amycolatopsis tolypomycina</name>
    <dbReference type="NCBI Taxonomy" id="208445"/>
    <lineage>
        <taxon>Bacteria</taxon>
        <taxon>Bacillati</taxon>
        <taxon>Actinomycetota</taxon>
        <taxon>Actinomycetes</taxon>
        <taxon>Pseudonocardiales</taxon>
        <taxon>Pseudonocardiaceae</taxon>
        <taxon>Amycolatopsis</taxon>
    </lineage>
</organism>
<dbReference type="Pfam" id="PF12680">
    <property type="entry name" value="SnoaL_2"/>
    <property type="match status" value="1"/>
</dbReference>